<dbReference type="AlphaFoldDB" id="A0A174BFF4"/>
<sequence length="273" mass="31348">MFNQIRAEFYKLFHTKALYLTFALILAVFGIFSIGGQQQFVASSSSLDETWKIGETVGFLARAYSDTAHPLIEEIIRTATSYTVFFWLIVLIFSVIFFSREYTDSTIKIAIASGQSRIKFFVAKYIVISITSIFLYFSFIMIAFIIECAKFNIPIQLFPMLKIAGLNCMIMGAFIGITLMLCVIFKHTAIVVGAMSLFTFSGPLIYMMTWDNMSTQSWRVLTYLKINPMYYWMNTCSYNMINNLEINILIYFVGTVIITFLVSALILRKQEIR</sequence>
<proteinExistence type="predicted"/>
<accession>A0A174BFF4</accession>
<dbReference type="RefSeq" id="WP_004611593.1">
    <property type="nucleotide sequence ID" value="NZ_AP031426.1"/>
</dbReference>
<feature type="transmembrane region" description="Helical" evidence="1">
    <location>
        <begin position="120"/>
        <end position="146"/>
    </location>
</feature>
<evidence type="ECO:0000313" key="2">
    <source>
        <dbReference type="EMBL" id="CUN98358.1"/>
    </source>
</evidence>
<keyword evidence="1" id="KW-1133">Transmembrane helix</keyword>
<dbReference type="Proteomes" id="UP000095431">
    <property type="component" value="Unassembled WGS sequence"/>
</dbReference>
<reference evidence="2 3" key="1">
    <citation type="submission" date="2015-09" db="EMBL/GenBank/DDBJ databases">
        <authorList>
            <consortium name="Pathogen Informatics"/>
        </authorList>
    </citation>
    <scope>NUCLEOTIDE SEQUENCE [LARGE SCALE GENOMIC DNA]</scope>
    <source>
        <strain evidence="2 3">2789STDY5834863</strain>
    </source>
</reference>
<gene>
    <name evidence="2" type="ORF">ERS852478_01560</name>
</gene>
<feature type="transmembrane region" description="Helical" evidence="1">
    <location>
        <begin position="79"/>
        <end position="99"/>
    </location>
</feature>
<feature type="transmembrane region" description="Helical" evidence="1">
    <location>
        <begin position="189"/>
        <end position="209"/>
    </location>
</feature>
<dbReference type="EMBL" id="CYZN01000008">
    <property type="protein sequence ID" value="CUN98358.1"/>
    <property type="molecule type" value="Genomic_DNA"/>
</dbReference>
<evidence type="ECO:0000256" key="1">
    <source>
        <dbReference type="SAM" id="Phobius"/>
    </source>
</evidence>
<evidence type="ECO:0000313" key="3">
    <source>
        <dbReference type="Proteomes" id="UP000095431"/>
    </source>
</evidence>
<name>A0A174BFF4_9FIRM</name>
<feature type="transmembrane region" description="Helical" evidence="1">
    <location>
        <begin position="158"/>
        <end position="182"/>
    </location>
</feature>
<protein>
    <submittedName>
        <fullName evidence="2">ABC-type transport system involved in multi-copper enzyme maturation, permease component</fullName>
    </submittedName>
</protein>
<dbReference type="PANTHER" id="PTHR37305:SF1">
    <property type="entry name" value="MEMBRANE PROTEIN"/>
    <property type="match status" value="1"/>
</dbReference>
<feature type="transmembrane region" description="Helical" evidence="1">
    <location>
        <begin position="248"/>
        <end position="267"/>
    </location>
</feature>
<organism evidence="2 3">
    <name type="scientific">Blautia wexlerae</name>
    <dbReference type="NCBI Taxonomy" id="418240"/>
    <lineage>
        <taxon>Bacteria</taxon>
        <taxon>Bacillati</taxon>
        <taxon>Bacillota</taxon>
        <taxon>Clostridia</taxon>
        <taxon>Lachnospirales</taxon>
        <taxon>Lachnospiraceae</taxon>
        <taxon>Blautia</taxon>
    </lineage>
</organism>
<dbReference type="Pfam" id="PF12730">
    <property type="entry name" value="ABC2_membrane_4"/>
    <property type="match status" value="1"/>
</dbReference>
<keyword evidence="1" id="KW-0472">Membrane</keyword>
<feature type="transmembrane region" description="Helical" evidence="1">
    <location>
        <begin position="12"/>
        <end position="34"/>
    </location>
</feature>
<dbReference type="PANTHER" id="PTHR37305">
    <property type="entry name" value="INTEGRAL MEMBRANE PROTEIN-RELATED"/>
    <property type="match status" value="1"/>
</dbReference>
<keyword evidence="1" id="KW-0812">Transmembrane</keyword>